<dbReference type="InterPro" id="IPR051872">
    <property type="entry name" value="Cytochrome_b5/Flavoprotein_Rdt"/>
</dbReference>
<dbReference type="KEGG" id="beq:BEWA_017480"/>
<dbReference type="PANTHER" id="PTHR46237">
    <property type="entry name" value="CYTOCHROME B5 REDUCTASE 4 FAMILY MEMBER"/>
    <property type="match status" value="1"/>
</dbReference>
<keyword evidence="8" id="KW-1185">Reference proteome</keyword>
<organism evidence="7 8">
    <name type="scientific">Theileria equi strain WA</name>
    <dbReference type="NCBI Taxonomy" id="1537102"/>
    <lineage>
        <taxon>Eukaryota</taxon>
        <taxon>Sar</taxon>
        <taxon>Alveolata</taxon>
        <taxon>Apicomplexa</taxon>
        <taxon>Aconoidasida</taxon>
        <taxon>Piroplasmida</taxon>
        <taxon>Theileriidae</taxon>
        <taxon>Theileria</taxon>
    </lineage>
</organism>
<dbReference type="PROSITE" id="PS51257">
    <property type="entry name" value="PROKAR_LIPOPROTEIN"/>
    <property type="match status" value="1"/>
</dbReference>
<feature type="chain" id="PRO_5003939356" evidence="5">
    <location>
        <begin position="19"/>
        <end position="154"/>
    </location>
</feature>
<dbReference type="GO" id="GO:0009703">
    <property type="term" value="F:nitrate reductase (NADH) activity"/>
    <property type="evidence" value="ECO:0007669"/>
    <property type="project" value="UniProtKB-EC"/>
</dbReference>
<dbReference type="InterPro" id="IPR001199">
    <property type="entry name" value="Cyt_B5-like_heme/steroid-bd"/>
</dbReference>
<dbReference type="EC" id="1.7.1.1" evidence="7"/>
<evidence type="ECO:0000259" key="6">
    <source>
        <dbReference type="PROSITE" id="PS50255"/>
    </source>
</evidence>
<dbReference type="Proteomes" id="UP000031512">
    <property type="component" value="Chromosome 1"/>
</dbReference>
<keyword evidence="1" id="KW-0349">Heme</keyword>
<gene>
    <name evidence="7" type="ORF">BEWA_017480</name>
</gene>
<evidence type="ECO:0000313" key="7">
    <source>
        <dbReference type="EMBL" id="AFZ78907.1"/>
    </source>
</evidence>
<evidence type="ECO:0000256" key="4">
    <source>
        <dbReference type="SAM" id="MobiDB-lite"/>
    </source>
</evidence>
<evidence type="ECO:0000256" key="5">
    <source>
        <dbReference type="SAM" id="SignalP"/>
    </source>
</evidence>
<reference evidence="7 8" key="1">
    <citation type="journal article" date="2012" name="BMC Genomics">
        <title>Comparative genomic analysis and phylogenetic position of Theileria equi.</title>
        <authorList>
            <person name="Kappmeyer L.S."/>
            <person name="Thiagarajan M."/>
            <person name="Herndon D.R."/>
            <person name="Ramsay J.D."/>
            <person name="Caler E."/>
            <person name="Djikeng A."/>
            <person name="Gillespie J.J."/>
            <person name="Lau A.O."/>
            <person name="Roalson E.H."/>
            <person name="Silva J.C."/>
            <person name="Silva M.G."/>
            <person name="Suarez C.E."/>
            <person name="Ueti M.W."/>
            <person name="Nene V.M."/>
            <person name="Mealey R.H."/>
            <person name="Knowles D.P."/>
            <person name="Brayton K.A."/>
        </authorList>
    </citation>
    <scope>NUCLEOTIDE SEQUENCE [LARGE SCALE GENOMIC DNA]</scope>
    <source>
        <strain evidence="7 8">WA</strain>
    </source>
</reference>
<dbReference type="eggNOG" id="KOG0536">
    <property type="taxonomic scope" value="Eukaryota"/>
</dbReference>
<dbReference type="GO" id="GO:0005737">
    <property type="term" value="C:cytoplasm"/>
    <property type="evidence" value="ECO:0007669"/>
    <property type="project" value="TreeGrafter"/>
</dbReference>
<dbReference type="PROSITE" id="PS50255">
    <property type="entry name" value="CYTOCHROME_B5_2"/>
    <property type="match status" value="1"/>
</dbReference>
<dbReference type="GeneID" id="15807007"/>
<accession>L0ATE5</accession>
<keyword evidence="7" id="KW-0560">Oxidoreductase</keyword>
<dbReference type="Pfam" id="PF00173">
    <property type="entry name" value="Cyt-b5"/>
    <property type="match status" value="1"/>
</dbReference>
<dbReference type="GO" id="GO:0004128">
    <property type="term" value="F:cytochrome-b5 reductase activity, acting on NAD(P)H"/>
    <property type="evidence" value="ECO:0007669"/>
    <property type="project" value="TreeGrafter"/>
</dbReference>
<dbReference type="STRING" id="1537102.L0ATE5"/>
<proteinExistence type="predicted"/>
<dbReference type="GO" id="GO:0046872">
    <property type="term" value="F:metal ion binding"/>
    <property type="evidence" value="ECO:0007669"/>
    <property type="project" value="UniProtKB-KW"/>
</dbReference>
<feature type="compositionally biased region" description="Polar residues" evidence="4">
    <location>
        <begin position="47"/>
        <end position="57"/>
    </location>
</feature>
<keyword evidence="5" id="KW-0732">Signal</keyword>
<evidence type="ECO:0000256" key="2">
    <source>
        <dbReference type="ARBA" id="ARBA00022723"/>
    </source>
</evidence>
<keyword evidence="3" id="KW-0408">Iron</keyword>
<dbReference type="RefSeq" id="XP_004828573.1">
    <property type="nucleotide sequence ID" value="XM_004828516.1"/>
</dbReference>
<dbReference type="SUPFAM" id="SSF55856">
    <property type="entry name" value="Cytochrome b5-like heme/steroid binding domain"/>
    <property type="match status" value="1"/>
</dbReference>
<name>L0ATE5_THEEQ</name>
<feature type="domain" description="Cytochrome b5 heme-binding" evidence="6">
    <location>
        <begin position="60"/>
        <end position="137"/>
    </location>
</feature>
<dbReference type="OrthoDB" id="260519at2759"/>
<dbReference type="PANTHER" id="PTHR46237:SF1">
    <property type="entry name" value="CYTOCHROME B5 REDUCTASE 4"/>
    <property type="match status" value="1"/>
</dbReference>
<dbReference type="VEuPathDB" id="PiroplasmaDB:BEWA_017480"/>
<dbReference type="Gene3D" id="3.10.120.10">
    <property type="entry name" value="Cytochrome b5-like heme/steroid binding domain"/>
    <property type="match status" value="1"/>
</dbReference>
<sequence>MFGTLRFALIILAGIISCRIPYILDKVECVVGSESRTPTESVEPLKSDSSTTEAGSDQTDRIITLEELEKHNTEDDCWIGLEGVVYDVSGYAENHPGGKQEMLRKAGTNVTGFFGSMHQGKEFDEEIKKVKKIGVLDLPAETDKKKWYSSLCCC</sequence>
<dbReference type="AlphaFoldDB" id="L0ATE5"/>
<dbReference type="EMBL" id="CP001669">
    <property type="protein sequence ID" value="AFZ78907.1"/>
    <property type="molecule type" value="Genomic_DNA"/>
</dbReference>
<dbReference type="SMART" id="SM01117">
    <property type="entry name" value="Cyt-b5"/>
    <property type="match status" value="1"/>
</dbReference>
<feature type="signal peptide" evidence="5">
    <location>
        <begin position="1"/>
        <end position="18"/>
    </location>
</feature>
<keyword evidence="2" id="KW-0479">Metal-binding</keyword>
<dbReference type="GO" id="GO:0020037">
    <property type="term" value="F:heme binding"/>
    <property type="evidence" value="ECO:0007669"/>
    <property type="project" value="TreeGrafter"/>
</dbReference>
<dbReference type="InterPro" id="IPR036400">
    <property type="entry name" value="Cyt_B5-like_heme/steroid_sf"/>
</dbReference>
<evidence type="ECO:0000256" key="1">
    <source>
        <dbReference type="ARBA" id="ARBA00022617"/>
    </source>
</evidence>
<protein>
    <submittedName>
        <fullName evidence="7">Cytochrome b5-like Heme/Steroid binding domain containing protein</fullName>
        <ecNumber evidence="7">1.7.1.1</ecNumber>
    </submittedName>
</protein>
<feature type="region of interest" description="Disordered" evidence="4">
    <location>
        <begin position="35"/>
        <end position="59"/>
    </location>
</feature>
<evidence type="ECO:0000256" key="3">
    <source>
        <dbReference type="ARBA" id="ARBA00023004"/>
    </source>
</evidence>
<evidence type="ECO:0000313" key="8">
    <source>
        <dbReference type="Proteomes" id="UP000031512"/>
    </source>
</evidence>